<dbReference type="KEGG" id="kst:KSMBR1_2833"/>
<dbReference type="EMBL" id="CP049055">
    <property type="protein sequence ID" value="QII10779.1"/>
    <property type="molecule type" value="Genomic_DNA"/>
</dbReference>
<reference evidence="9" key="4">
    <citation type="submission" date="2017-10" db="EMBL/GenBank/DDBJ databases">
        <authorList>
            <person name="Banno H."/>
            <person name="Chua N.-H."/>
        </authorList>
    </citation>
    <scope>NUCLEOTIDE SEQUENCE [LARGE SCALE GENOMIC DNA]</scope>
    <source>
        <strain evidence="9">Kuenenia_mbr1_ru-nijmegen</strain>
    </source>
</reference>
<dbReference type="OrthoDB" id="9809073at2"/>
<reference evidence="8 11" key="5">
    <citation type="submission" date="2020-02" db="EMBL/GenBank/DDBJ databases">
        <title>Newly sequenced genome of strain CSTR1 showed variability in Candidatus Kuenenia stuttgartiensis genomes.</title>
        <authorList>
            <person name="Ding C."/>
            <person name="Adrian L."/>
        </authorList>
    </citation>
    <scope>NUCLEOTIDE SEQUENCE [LARGE SCALE GENOMIC DNA]</scope>
    <source>
        <strain evidence="8 11">CSTR1</strain>
    </source>
</reference>
<dbReference type="GO" id="GO:0022625">
    <property type="term" value="C:cytosolic large ribosomal subunit"/>
    <property type="evidence" value="ECO:0007669"/>
    <property type="project" value="TreeGrafter"/>
</dbReference>
<dbReference type="Proteomes" id="UP000501926">
    <property type="component" value="Chromosome"/>
</dbReference>
<evidence type="ECO:0000313" key="10">
    <source>
        <dbReference type="Proteomes" id="UP000221734"/>
    </source>
</evidence>
<evidence type="ECO:0000256" key="5">
    <source>
        <dbReference type="RuleBase" id="RU000660"/>
    </source>
</evidence>
<evidence type="ECO:0000313" key="7">
    <source>
        <dbReference type="EMBL" id="CAJ73746.1"/>
    </source>
</evidence>
<dbReference type="Pfam" id="PF01196">
    <property type="entry name" value="Ribosomal_L17"/>
    <property type="match status" value="1"/>
</dbReference>
<keyword evidence="10" id="KW-1185">Reference proteome</keyword>
<dbReference type="EMBL" id="LT934425">
    <property type="protein sequence ID" value="SOH05315.1"/>
    <property type="molecule type" value="Genomic_DNA"/>
</dbReference>
<evidence type="ECO:0000256" key="1">
    <source>
        <dbReference type="ARBA" id="ARBA00008777"/>
    </source>
</evidence>
<dbReference type="AlphaFoldDB" id="Q1Q167"/>
<dbReference type="PANTHER" id="PTHR14413">
    <property type="entry name" value="RIBOSOMAL PROTEIN L17"/>
    <property type="match status" value="1"/>
</dbReference>
<evidence type="ECO:0000313" key="9">
    <source>
        <dbReference type="EMBL" id="SOH05315.1"/>
    </source>
</evidence>
<proteinExistence type="inferred from homology"/>
<organism evidence="7">
    <name type="scientific">Kuenenia stuttgartiensis</name>
    <dbReference type="NCBI Taxonomy" id="174633"/>
    <lineage>
        <taxon>Bacteria</taxon>
        <taxon>Pseudomonadati</taxon>
        <taxon>Planctomycetota</taxon>
        <taxon>Candidatus Brocadiia</taxon>
        <taxon>Candidatus Brocadiales</taxon>
        <taxon>Candidatus Brocadiaceae</taxon>
        <taxon>Candidatus Kuenenia</taxon>
    </lineage>
</organism>
<dbReference type="EMBL" id="CT573071">
    <property type="protein sequence ID" value="CAJ73746.1"/>
    <property type="molecule type" value="Genomic_DNA"/>
</dbReference>
<accession>Q1Q167</accession>
<evidence type="ECO:0000256" key="3">
    <source>
        <dbReference type="ARBA" id="ARBA00023274"/>
    </source>
</evidence>
<dbReference type="NCBIfam" id="TIGR00059">
    <property type="entry name" value="L17"/>
    <property type="match status" value="1"/>
</dbReference>
<evidence type="ECO:0000256" key="2">
    <source>
        <dbReference type="ARBA" id="ARBA00022980"/>
    </source>
</evidence>
<dbReference type="InterPro" id="IPR047859">
    <property type="entry name" value="Ribosomal_bL17_CS"/>
</dbReference>
<keyword evidence="2 5" id="KW-0689">Ribosomal protein</keyword>
<dbReference type="RefSeq" id="WP_099325915.1">
    <property type="nucleotide sequence ID" value="NZ_CP049055.1"/>
</dbReference>
<dbReference type="InterPro" id="IPR000456">
    <property type="entry name" value="Ribosomal_bL17"/>
</dbReference>
<dbReference type="PROSITE" id="PS01167">
    <property type="entry name" value="RIBOSOMAL_L17"/>
    <property type="match status" value="1"/>
</dbReference>
<comment type="similarity">
    <text evidence="1 5">Belongs to the bacterial ribosomal protein bL17 family.</text>
</comment>
<keyword evidence="3 5" id="KW-0687">Ribonucleoprotein</keyword>
<evidence type="ECO:0000256" key="4">
    <source>
        <dbReference type="ARBA" id="ARBA00035494"/>
    </source>
</evidence>
<evidence type="ECO:0000313" key="11">
    <source>
        <dbReference type="Proteomes" id="UP000501926"/>
    </source>
</evidence>
<dbReference type="SUPFAM" id="SSF64263">
    <property type="entry name" value="Prokaryotic ribosomal protein L17"/>
    <property type="match status" value="1"/>
</dbReference>
<reference evidence="7" key="2">
    <citation type="submission" date="2006-01" db="EMBL/GenBank/DDBJ databases">
        <authorList>
            <person name="Genoscope"/>
        </authorList>
    </citation>
    <scope>NUCLEOTIDE SEQUENCE</scope>
</reference>
<dbReference type="PANTHER" id="PTHR14413:SF16">
    <property type="entry name" value="LARGE RIBOSOMAL SUBUNIT PROTEIN BL17M"/>
    <property type="match status" value="1"/>
</dbReference>
<dbReference type="Proteomes" id="UP000221734">
    <property type="component" value="Chromosome Kuenenia_stuttgartiensis_MBR1"/>
</dbReference>
<sequence>MRHGKRGRHLSRTSAHRKALRQNIANSLFIHGRIVTTVEKAKETRSFVEKIITIAKKGLDKKESDRPGYVHCYRQVLSRLKNVDIVKKIFGEGDWRESEGIAKRFTNRNGGYTRILKLSGTRLGVLSGSSVGKIPELEYSMGGICRKLRLLGRRLNDNASLAIFELVETETDVNNSEEIKPKVATSSLKNF</sequence>
<dbReference type="InterPro" id="IPR036373">
    <property type="entry name" value="Ribosomal_bL17_sf"/>
</dbReference>
<evidence type="ECO:0000313" key="8">
    <source>
        <dbReference type="EMBL" id="QII10779.1"/>
    </source>
</evidence>
<dbReference type="GO" id="GO:0006412">
    <property type="term" value="P:translation"/>
    <property type="evidence" value="ECO:0007669"/>
    <property type="project" value="InterPro"/>
</dbReference>
<dbReference type="Gene3D" id="3.90.1030.10">
    <property type="entry name" value="Ribosomal protein L17"/>
    <property type="match status" value="1"/>
</dbReference>
<name>Q1Q167_KUEST</name>
<reference evidence="7" key="1">
    <citation type="journal article" date="2006" name="Nature">
        <title>Deciphering the evolution and metabolism of an anammox bacterium from a community genome.</title>
        <authorList>
            <person name="Strous M."/>
            <person name="Pelletier E."/>
            <person name="Mangenot S."/>
            <person name="Rattei T."/>
            <person name="Lehner A."/>
            <person name="Taylor M.W."/>
            <person name="Horn M."/>
            <person name="Daims H."/>
            <person name="Bartol-Mavel D."/>
            <person name="Wincker P."/>
            <person name="Barbe V."/>
            <person name="Fonknechten N."/>
            <person name="Vallenet D."/>
            <person name="Segurens B."/>
            <person name="Schenowitz-Truong C."/>
            <person name="Medigue C."/>
            <person name="Collingro A."/>
            <person name="Snel B."/>
            <person name="Dutilh B.E."/>
            <person name="OpDenCamp H.J.M."/>
            <person name="vanDerDrift C."/>
            <person name="Cirpus I."/>
            <person name="vanDePas-Schoonen K.T."/>
            <person name="Harhangi H.R."/>
            <person name="vanNiftrik L."/>
            <person name="Schmid M."/>
            <person name="Keltjens J."/>
            <person name="vanDeVossenberg J."/>
            <person name="Kartal B."/>
            <person name="Meier H."/>
            <person name="Frishman D."/>
            <person name="Huynen M.A."/>
            <person name="Mewes H."/>
            <person name="Weissenbach J."/>
            <person name="Jetten M.S.M."/>
            <person name="Wagner M."/>
            <person name="LePaslier D."/>
        </authorList>
    </citation>
    <scope>NUCLEOTIDE SEQUENCE</scope>
</reference>
<reference evidence="10" key="3">
    <citation type="submission" date="2017-10" db="EMBL/GenBank/DDBJ databases">
        <authorList>
            <person name="Frank J."/>
        </authorList>
    </citation>
    <scope>NUCLEOTIDE SEQUENCE [LARGE SCALE GENOMIC DNA]</scope>
</reference>
<protein>
    <recommendedName>
        <fullName evidence="4 6">50S ribosomal protein L17</fullName>
    </recommendedName>
</protein>
<evidence type="ECO:0000256" key="6">
    <source>
        <dbReference type="RuleBase" id="RU000661"/>
    </source>
</evidence>
<dbReference type="GO" id="GO:0003735">
    <property type="term" value="F:structural constituent of ribosome"/>
    <property type="evidence" value="ECO:0007669"/>
    <property type="project" value="InterPro"/>
</dbReference>
<gene>
    <name evidence="7" type="primary">rplQ</name>
    <name evidence="8" type="ORF">KsCSTR_14000</name>
    <name evidence="9" type="ORF">KSMBR1_2833</name>
    <name evidence="7" type="ORF">kuste2992</name>
</gene>